<evidence type="ECO:0000313" key="7">
    <source>
        <dbReference type="Proteomes" id="UP001165685"/>
    </source>
</evidence>
<protein>
    <submittedName>
        <fullName evidence="6">MerR family transcriptional regulator</fullName>
    </submittedName>
</protein>
<dbReference type="InterPro" id="IPR000551">
    <property type="entry name" value="MerR-type_HTH_dom"/>
</dbReference>
<reference evidence="6" key="1">
    <citation type="submission" date="2023-01" db="EMBL/GenBank/DDBJ databases">
        <title>Draft genome sequence of Nocardiopsis sp. LSu2-4 isolated from halophytes.</title>
        <authorList>
            <person name="Duangmal K."/>
            <person name="Chantavorakit T."/>
        </authorList>
    </citation>
    <scope>NUCLEOTIDE SEQUENCE</scope>
    <source>
        <strain evidence="6">LSu2-4</strain>
    </source>
</reference>
<keyword evidence="3" id="KW-0238">DNA-binding</keyword>
<evidence type="ECO:0000259" key="5">
    <source>
        <dbReference type="PROSITE" id="PS50937"/>
    </source>
</evidence>
<dbReference type="InterPro" id="IPR047057">
    <property type="entry name" value="MerR_fam"/>
</dbReference>
<dbReference type="SUPFAM" id="SSF46955">
    <property type="entry name" value="Putative DNA-binding domain"/>
    <property type="match status" value="1"/>
</dbReference>
<feature type="domain" description="HTH merR-type" evidence="5">
    <location>
        <begin position="1"/>
        <end position="68"/>
    </location>
</feature>
<dbReference type="PANTHER" id="PTHR30204">
    <property type="entry name" value="REDOX-CYCLING DRUG-SENSING TRANSCRIPTIONAL ACTIVATOR SOXR"/>
    <property type="match status" value="1"/>
</dbReference>
<comment type="caution">
    <text evidence="6">The sequence shown here is derived from an EMBL/GenBank/DDBJ whole genome shotgun (WGS) entry which is preliminary data.</text>
</comment>
<name>A0ABT4TN20_9ACTN</name>
<dbReference type="Pfam" id="PF13411">
    <property type="entry name" value="MerR_1"/>
    <property type="match status" value="1"/>
</dbReference>
<dbReference type="PANTHER" id="PTHR30204:SF69">
    <property type="entry name" value="MERR-FAMILY TRANSCRIPTIONAL REGULATOR"/>
    <property type="match status" value="1"/>
</dbReference>
<accession>A0ABT4TN20</accession>
<evidence type="ECO:0000256" key="3">
    <source>
        <dbReference type="ARBA" id="ARBA00023125"/>
    </source>
</evidence>
<sequence length="257" mass="27613">MRISQLAERSGVAASTLRYYEERGLLPARRSAAGYRLFGEGAVERLAFITTAKRLGLDLAEIAELLEVWQNGACAQVKASLRPRIDERLARTLARGAELEGFARLLRGALAHLDALPDRQGRCDSECEFLDLGDGGDLVAASPELPPSAGGAPPVACSLDAADMDERIGRWRLLLHGARREEIPGGLRLSLPAGRAADAAGLAAAEQECCGFFTFTLHLQDGRVLLDVRAPDGARDLLTEVFGAKEDRRAPEGSRPC</sequence>
<evidence type="ECO:0000256" key="1">
    <source>
        <dbReference type="ARBA" id="ARBA00022491"/>
    </source>
</evidence>
<dbReference type="PRINTS" id="PR00040">
    <property type="entry name" value="HTHMERR"/>
</dbReference>
<dbReference type="EMBL" id="JAQFWP010000029">
    <property type="protein sequence ID" value="MDA2806088.1"/>
    <property type="molecule type" value="Genomic_DNA"/>
</dbReference>
<gene>
    <name evidence="6" type="ORF">O4U47_16360</name>
</gene>
<dbReference type="Gene3D" id="1.10.1660.10">
    <property type="match status" value="1"/>
</dbReference>
<dbReference type="InterPro" id="IPR009061">
    <property type="entry name" value="DNA-bd_dom_put_sf"/>
</dbReference>
<proteinExistence type="predicted"/>
<organism evidence="6 7">
    <name type="scientific">Nocardiopsis suaedae</name>
    <dbReference type="NCBI Taxonomy" id="3018444"/>
    <lineage>
        <taxon>Bacteria</taxon>
        <taxon>Bacillati</taxon>
        <taxon>Actinomycetota</taxon>
        <taxon>Actinomycetes</taxon>
        <taxon>Streptosporangiales</taxon>
        <taxon>Nocardiopsidaceae</taxon>
        <taxon>Nocardiopsis</taxon>
    </lineage>
</organism>
<dbReference type="SMART" id="SM00422">
    <property type="entry name" value="HTH_MERR"/>
    <property type="match status" value="1"/>
</dbReference>
<dbReference type="Proteomes" id="UP001165685">
    <property type="component" value="Unassembled WGS sequence"/>
</dbReference>
<keyword evidence="4" id="KW-0804">Transcription</keyword>
<keyword evidence="7" id="KW-1185">Reference proteome</keyword>
<keyword evidence="1" id="KW-0678">Repressor</keyword>
<dbReference type="RefSeq" id="WP_270678734.1">
    <property type="nucleotide sequence ID" value="NZ_JAQFWP010000029.1"/>
</dbReference>
<dbReference type="PROSITE" id="PS50937">
    <property type="entry name" value="HTH_MERR_2"/>
    <property type="match status" value="1"/>
</dbReference>
<evidence type="ECO:0000256" key="4">
    <source>
        <dbReference type="ARBA" id="ARBA00023163"/>
    </source>
</evidence>
<keyword evidence="2" id="KW-0805">Transcription regulation</keyword>
<dbReference type="PROSITE" id="PS00552">
    <property type="entry name" value="HTH_MERR_1"/>
    <property type="match status" value="1"/>
</dbReference>
<evidence type="ECO:0000313" key="6">
    <source>
        <dbReference type="EMBL" id="MDA2806088.1"/>
    </source>
</evidence>
<evidence type="ECO:0000256" key="2">
    <source>
        <dbReference type="ARBA" id="ARBA00023015"/>
    </source>
</evidence>